<dbReference type="EMBL" id="CAADFV010000031">
    <property type="protein sequence ID" value="VFK55655.1"/>
    <property type="molecule type" value="Genomic_DNA"/>
</dbReference>
<feature type="region of interest" description="Disordered" evidence="2">
    <location>
        <begin position="196"/>
        <end position="217"/>
    </location>
</feature>
<evidence type="ECO:0000259" key="3">
    <source>
        <dbReference type="PROSITE" id="PS51123"/>
    </source>
</evidence>
<accession>A0A450ZID4</accession>
<dbReference type="EMBL" id="CAADFY010000023">
    <property type="protein sequence ID" value="VFK53527.1"/>
    <property type="molecule type" value="Genomic_DNA"/>
</dbReference>
<feature type="region of interest" description="Disordered" evidence="2">
    <location>
        <begin position="58"/>
        <end position="147"/>
    </location>
</feature>
<feature type="compositionally biased region" description="Polar residues" evidence="2">
    <location>
        <begin position="95"/>
        <end position="105"/>
    </location>
</feature>
<evidence type="ECO:0000256" key="2">
    <source>
        <dbReference type="SAM" id="MobiDB-lite"/>
    </source>
</evidence>
<proteinExistence type="predicted"/>
<evidence type="ECO:0000313" key="4">
    <source>
        <dbReference type="EMBL" id="VFK53527.1"/>
    </source>
</evidence>
<name>A0A450ZID4_9GAMM</name>
<dbReference type="GO" id="GO:0016020">
    <property type="term" value="C:membrane"/>
    <property type="evidence" value="ECO:0007669"/>
    <property type="project" value="UniProtKB-UniRule"/>
</dbReference>
<feature type="compositionally biased region" description="Basic and acidic residues" evidence="2">
    <location>
        <begin position="107"/>
        <end position="116"/>
    </location>
</feature>
<dbReference type="InterPro" id="IPR006665">
    <property type="entry name" value="OmpA-like"/>
</dbReference>
<keyword evidence="1" id="KW-0472">Membrane</keyword>
<protein>
    <recommendedName>
        <fullName evidence="3">OmpA-like domain-containing protein</fullName>
    </recommendedName>
</protein>
<reference evidence="4" key="1">
    <citation type="submission" date="2019-02" db="EMBL/GenBank/DDBJ databases">
        <authorList>
            <person name="Gruber-Vodicka R. H."/>
            <person name="Seah K. B. B."/>
        </authorList>
    </citation>
    <scope>NUCLEOTIDE SEQUENCE</scope>
    <source>
        <strain evidence="5">BECK_BY2</strain>
        <strain evidence="4">BECK_BY3</strain>
    </source>
</reference>
<organism evidence="4">
    <name type="scientific">Candidatus Kentrum sp. TUN</name>
    <dbReference type="NCBI Taxonomy" id="2126343"/>
    <lineage>
        <taxon>Bacteria</taxon>
        <taxon>Pseudomonadati</taxon>
        <taxon>Pseudomonadota</taxon>
        <taxon>Gammaproteobacteria</taxon>
        <taxon>Candidatus Kentrum</taxon>
    </lineage>
</organism>
<feature type="domain" description="OmpA-like" evidence="3">
    <location>
        <begin position="153"/>
        <end position="217"/>
    </location>
</feature>
<evidence type="ECO:0000313" key="5">
    <source>
        <dbReference type="EMBL" id="VFK55655.1"/>
    </source>
</evidence>
<dbReference type="PROSITE" id="PS51123">
    <property type="entry name" value="OMPA_2"/>
    <property type="match status" value="1"/>
</dbReference>
<gene>
    <name evidence="5" type="ORF">BECKTUN1418E_GA0071001_103119</name>
    <name evidence="4" type="ORF">BECKTUN1418F_GA0071002_10233</name>
</gene>
<dbReference type="AlphaFoldDB" id="A0A450ZID4"/>
<evidence type="ECO:0000256" key="1">
    <source>
        <dbReference type="PROSITE-ProRule" id="PRU00473"/>
    </source>
</evidence>
<sequence length="217" mass="24295">MISRSNLPWTPAVRKKETRLVTSMLISPWIPIERKMQKKVGGRKQEYTEFHADVVIGQETEKEEFGEPDAGPIPLSKPDHRPDPTLPSHPILPESTATDNKNNSPGRPEKKTRDQEAGVVFDNKNRRAGNENRIIPASNPNDDMHSKENRPKIQEQVFGASVIVYFPIGSASLKEKQARLLDHFIFDRFTSKNIDPGSDGNKIVLEGHSDARGGNAK</sequence>